<dbReference type="EMBL" id="CACRXK020018332">
    <property type="protein sequence ID" value="CAB4032351.1"/>
    <property type="molecule type" value="Genomic_DNA"/>
</dbReference>
<gene>
    <name evidence="1" type="ORF">PACLA_8A009900</name>
</gene>
<name>A0A7D9JMX7_PARCT</name>
<protein>
    <submittedName>
        <fullName evidence="1">Uncharacterized protein</fullName>
    </submittedName>
</protein>
<accession>A0A7D9JMX7</accession>
<proteinExistence type="predicted"/>
<evidence type="ECO:0000313" key="2">
    <source>
        <dbReference type="Proteomes" id="UP001152795"/>
    </source>
</evidence>
<comment type="caution">
    <text evidence="1">The sequence shown here is derived from an EMBL/GenBank/DDBJ whole genome shotgun (WGS) entry which is preliminary data.</text>
</comment>
<reference evidence="1" key="1">
    <citation type="submission" date="2020-04" db="EMBL/GenBank/DDBJ databases">
        <authorList>
            <person name="Alioto T."/>
            <person name="Alioto T."/>
            <person name="Gomez Garrido J."/>
        </authorList>
    </citation>
    <scope>NUCLEOTIDE SEQUENCE</scope>
    <source>
        <strain evidence="1">A484AB</strain>
    </source>
</reference>
<evidence type="ECO:0000313" key="1">
    <source>
        <dbReference type="EMBL" id="CAB4032351.1"/>
    </source>
</evidence>
<sequence>MGHTVTAKVLLDCGASAREQFFLDTISPIEIAKVKKDELMIELIEQKIREEEEIINHMKSNFNKPISNESTDMETSSTSKPSNVARKLNINVGDQKNTVLVQGCANRCPDVYGCHTPGGGDFHCRGYVNECIARIAGPGGFWHVVENIMKRPTVNPSSFKSKFKDNNYNNNEEALLDYDDGLSIAMIKSFRKSPCFPDASELDQCLKDSKSHNKILIDRFKVWVKQQEEQDAIFK</sequence>
<organism evidence="1 2">
    <name type="scientific">Paramuricea clavata</name>
    <name type="common">Red gorgonian</name>
    <name type="synonym">Violescent sea-whip</name>
    <dbReference type="NCBI Taxonomy" id="317549"/>
    <lineage>
        <taxon>Eukaryota</taxon>
        <taxon>Metazoa</taxon>
        <taxon>Cnidaria</taxon>
        <taxon>Anthozoa</taxon>
        <taxon>Octocorallia</taxon>
        <taxon>Malacalcyonacea</taxon>
        <taxon>Plexauridae</taxon>
        <taxon>Paramuricea</taxon>
    </lineage>
</organism>
<dbReference type="Proteomes" id="UP001152795">
    <property type="component" value="Unassembled WGS sequence"/>
</dbReference>
<keyword evidence="2" id="KW-1185">Reference proteome</keyword>
<dbReference type="AlphaFoldDB" id="A0A7D9JMX7"/>